<dbReference type="EMBL" id="CAEY01001877">
    <property type="status" value="NOT_ANNOTATED_CDS"/>
    <property type="molecule type" value="Genomic_DNA"/>
</dbReference>
<proteinExistence type="predicted"/>
<reference evidence="2" key="1">
    <citation type="submission" date="2011-08" db="EMBL/GenBank/DDBJ databases">
        <authorList>
            <person name="Rombauts S."/>
        </authorList>
    </citation>
    <scope>NUCLEOTIDE SEQUENCE</scope>
    <source>
        <strain evidence="2">London</strain>
    </source>
</reference>
<accession>T1K8L9</accession>
<dbReference type="AlphaFoldDB" id="T1K8L9"/>
<organism evidence="1 2">
    <name type="scientific">Tetranychus urticae</name>
    <name type="common">Two-spotted spider mite</name>
    <dbReference type="NCBI Taxonomy" id="32264"/>
    <lineage>
        <taxon>Eukaryota</taxon>
        <taxon>Metazoa</taxon>
        <taxon>Ecdysozoa</taxon>
        <taxon>Arthropoda</taxon>
        <taxon>Chelicerata</taxon>
        <taxon>Arachnida</taxon>
        <taxon>Acari</taxon>
        <taxon>Acariformes</taxon>
        <taxon>Trombidiformes</taxon>
        <taxon>Prostigmata</taxon>
        <taxon>Eleutherengona</taxon>
        <taxon>Raphignathae</taxon>
        <taxon>Tetranychoidea</taxon>
        <taxon>Tetranychidae</taxon>
        <taxon>Tetranychus</taxon>
    </lineage>
</organism>
<name>T1K8L9_TETUR</name>
<reference evidence="1" key="2">
    <citation type="submission" date="2015-06" db="UniProtKB">
        <authorList>
            <consortium name="EnsemblMetazoa"/>
        </authorList>
    </citation>
    <scope>IDENTIFICATION</scope>
</reference>
<sequence>MLTVDGAISTFQSSLQTFYELFIGFVAVLSDLKDGKKVITSTQTQPSSSSANVTRSLSTFPPYNEDDGLTEEPFNANNEKGRAVGIIRNTFACWHFITNLLYLTKRAVAVKVRIENPKNITINPMRIKRLVVKFHNKFIK</sequence>
<evidence type="ECO:0000313" key="1">
    <source>
        <dbReference type="EnsemblMetazoa" id="tetur07g01810.1"/>
    </source>
</evidence>
<evidence type="ECO:0000313" key="2">
    <source>
        <dbReference type="Proteomes" id="UP000015104"/>
    </source>
</evidence>
<dbReference type="EnsemblMetazoa" id="tetur07g01810.1">
    <property type="protein sequence ID" value="tetur07g01810.1"/>
    <property type="gene ID" value="tetur07g01810"/>
</dbReference>
<dbReference type="Proteomes" id="UP000015104">
    <property type="component" value="Unassembled WGS sequence"/>
</dbReference>
<keyword evidence="2" id="KW-1185">Reference proteome</keyword>
<dbReference type="HOGENOM" id="CLU_1909329_0_0_1"/>
<protein>
    <submittedName>
        <fullName evidence="1">Uncharacterized protein</fullName>
    </submittedName>
</protein>